<feature type="region of interest" description="Disordered" evidence="1">
    <location>
        <begin position="1"/>
        <end position="24"/>
    </location>
</feature>
<comment type="caution">
    <text evidence="3">The sequence shown here is derived from an EMBL/GenBank/DDBJ whole genome shotgun (WGS) entry which is preliminary data.</text>
</comment>
<dbReference type="Proteomes" id="UP000625711">
    <property type="component" value="Unassembled WGS sequence"/>
</dbReference>
<keyword evidence="2" id="KW-1133">Transmembrane helix</keyword>
<feature type="compositionally biased region" description="Basic and acidic residues" evidence="1">
    <location>
        <begin position="79"/>
        <end position="90"/>
    </location>
</feature>
<evidence type="ECO:0000256" key="2">
    <source>
        <dbReference type="SAM" id="Phobius"/>
    </source>
</evidence>
<accession>A0A834M850</accession>
<organism evidence="3 4">
    <name type="scientific">Rhynchophorus ferrugineus</name>
    <name type="common">Red palm weevil</name>
    <name type="synonym">Curculio ferrugineus</name>
    <dbReference type="NCBI Taxonomy" id="354439"/>
    <lineage>
        <taxon>Eukaryota</taxon>
        <taxon>Metazoa</taxon>
        <taxon>Ecdysozoa</taxon>
        <taxon>Arthropoda</taxon>
        <taxon>Hexapoda</taxon>
        <taxon>Insecta</taxon>
        <taxon>Pterygota</taxon>
        <taxon>Neoptera</taxon>
        <taxon>Endopterygota</taxon>
        <taxon>Coleoptera</taxon>
        <taxon>Polyphaga</taxon>
        <taxon>Cucujiformia</taxon>
        <taxon>Curculionidae</taxon>
        <taxon>Dryophthorinae</taxon>
        <taxon>Rhynchophorus</taxon>
    </lineage>
</organism>
<keyword evidence="2" id="KW-0812">Transmembrane</keyword>
<reference evidence="3" key="1">
    <citation type="submission" date="2020-08" db="EMBL/GenBank/DDBJ databases">
        <title>Genome sequencing and assembly of the red palm weevil Rhynchophorus ferrugineus.</title>
        <authorList>
            <person name="Dias G.B."/>
            <person name="Bergman C.M."/>
            <person name="Manee M."/>
        </authorList>
    </citation>
    <scope>NUCLEOTIDE SEQUENCE</scope>
    <source>
        <strain evidence="3">AA-2017</strain>
        <tissue evidence="3">Whole larva</tissue>
    </source>
</reference>
<name>A0A834M850_RHYFE</name>
<dbReference type="AlphaFoldDB" id="A0A834M850"/>
<keyword evidence="2" id="KW-0472">Membrane</keyword>
<feature type="transmembrane region" description="Helical" evidence="2">
    <location>
        <begin position="43"/>
        <end position="63"/>
    </location>
</feature>
<protein>
    <submittedName>
        <fullName evidence="3">Uncharacterized protein</fullName>
    </submittedName>
</protein>
<gene>
    <name evidence="3" type="ORF">GWI33_011778</name>
</gene>
<evidence type="ECO:0000313" key="4">
    <source>
        <dbReference type="Proteomes" id="UP000625711"/>
    </source>
</evidence>
<dbReference type="EMBL" id="JAACXV010010549">
    <property type="protein sequence ID" value="KAF7275411.1"/>
    <property type="molecule type" value="Genomic_DNA"/>
</dbReference>
<keyword evidence="4" id="KW-1185">Reference proteome</keyword>
<evidence type="ECO:0000256" key="1">
    <source>
        <dbReference type="SAM" id="MobiDB-lite"/>
    </source>
</evidence>
<proteinExistence type="predicted"/>
<feature type="region of interest" description="Disordered" evidence="1">
    <location>
        <begin position="69"/>
        <end position="90"/>
    </location>
</feature>
<evidence type="ECO:0000313" key="3">
    <source>
        <dbReference type="EMBL" id="KAF7275411.1"/>
    </source>
</evidence>
<sequence length="143" mass="16241">MNQQMSHPVQHRGGRAQLQSSINQNAVPKRSTVLKYSRLRSRFCARTVAYSLLMSITILAGVAHQGKSSRMSCGAEGRGTGDGRGERYINTPREDDARASLFSARRMQHIVDKSSLWRSISSPLRLRVQWVHWIKKYEIGDEK</sequence>